<evidence type="ECO:0000313" key="1">
    <source>
        <dbReference type="EMBL" id="MCP9765249.1"/>
    </source>
</evidence>
<dbReference type="Pfam" id="PF13852">
    <property type="entry name" value="DUF4197"/>
    <property type="match status" value="1"/>
</dbReference>
<keyword evidence="2" id="KW-1185">Reference proteome</keyword>
<dbReference type="Proteomes" id="UP001204144">
    <property type="component" value="Unassembled WGS sequence"/>
</dbReference>
<dbReference type="EMBL" id="RJUF01000181">
    <property type="protein sequence ID" value="MCP9765249.1"/>
    <property type="molecule type" value="Genomic_DNA"/>
</dbReference>
<comment type="caution">
    <text evidence="1">The sequence shown here is derived from an EMBL/GenBank/DDBJ whole genome shotgun (WGS) entry which is preliminary data.</text>
</comment>
<proteinExistence type="predicted"/>
<protein>
    <submittedName>
        <fullName evidence="1">DUF4197 domain-containing protein</fullName>
    </submittedName>
</protein>
<accession>A0AAE3KUS2</accession>
<reference evidence="1 2" key="1">
    <citation type="submission" date="2018-11" db="EMBL/GenBank/DDBJ databases">
        <title>Novel bacteria species description.</title>
        <authorList>
            <person name="Han J.-H."/>
        </authorList>
    </citation>
    <scope>NUCLEOTIDE SEQUENCE [LARGE SCALE GENOMIC DNA]</scope>
    <source>
        <strain evidence="1 2">KCTC23259</strain>
    </source>
</reference>
<dbReference type="RefSeq" id="WP_255038940.1">
    <property type="nucleotide sequence ID" value="NZ_RJUF01000181.1"/>
</dbReference>
<dbReference type="AlphaFoldDB" id="A0AAE3KUS2"/>
<dbReference type="PROSITE" id="PS51257">
    <property type="entry name" value="PROKAR_LIPOPROTEIN"/>
    <property type="match status" value="1"/>
</dbReference>
<dbReference type="InterPro" id="IPR025245">
    <property type="entry name" value="DUF4197"/>
</dbReference>
<gene>
    <name evidence="1" type="ORF">EGI31_20130</name>
</gene>
<sequence>MKKVLLLSLFFLFGLISCGQKINLGNVVNSVLSGAPLTEAEVGEGLKEALSVGINLGADKASALDGYFKNRKIRIPFPPEVQKVETTLRGIGLGGEVDKFILALNRGAENAAQQAKPIFISAIKQLTIRDAINILRGEKDAATQFLKRTTSAQLIQAFEPHMLKSLENTQATKYYSDLANVYNKVPFVSKINPDLKGYATQRAVDGLFILVAEEEAKIRENPLARTSELLKRVFGSTK</sequence>
<evidence type="ECO:0000313" key="2">
    <source>
        <dbReference type="Proteomes" id="UP001204144"/>
    </source>
</evidence>
<organism evidence="1 2">
    <name type="scientific">Lacihabitans soyangensis</name>
    <dbReference type="NCBI Taxonomy" id="869394"/>
    <lineage>
        <taxon>Bacteria</taxon>
        <taxon>Pseudomonadati</taxon>
        <taxon>Bacteroidota</taxon>
        <taxon>Cytophagia</taxon>
        <taxon>Cytophagales</taxon>
        <taxon>Leadbetterellaceae</taxon>
        <taxon>Lacihabitans</taxon>
    </lineage>
</organism>
<name>A0AAE3KUS2_9BACT</name>